<evidence type="ECO:0000313" key="8">
    <source>
        <dbReference type="EMBL" id="CAE6222380.1"/>
    </source>
</evidence>
<keyword evidence="4" id="KW-0804">Transcription</keyword>
<evidence type="ECO:0000256" key="4">
    <source>
        <dbReference type="ARBA" id="ARBA00023163"/>
    </source>
</evidence>
<keyword evidence="9" id="KW-1185">Reference proteome</keyword>
<dbReference type="GO" id="GO:0046983">
    <property type="term" value="F:protein dimerization activity"/>
    <property type="evidence" value="ECO:0007669"/>
    <property type="project" value="InterPro"/>
</dbReference>
<dbReference type="InterPro" id="IPR044658">
    <property type="entry name" value="bHLH92/bHLH041-like"/>
</dbReference>
<evidence type="ECO:0000256" key="6">
    <source>
        <dbReference type="SAM" id="Coils"/>
    </source>
</evidence>
<dbReference type="PROSITE" id="PS50888">
    <property type="entry name" value="BHLH"/>
    <property type="match status" value="1"/>
</dbReference>
<evidence type="ECO:0000256" key="1">
    <source>
        <dbReference type="ARBA" id="ARBA00004123"/>
    </source>
</evidence>
<dbReference type="SMART" id="SM00353">
    <property type="entry name" value="HLH"/>
    <property type="match status" value="1"/>
</dbReference>
<evidence type="ECO:0000256" key="2">
    <source>
        <dbReference type="ARBA" id="ARBA00023015"/>
    </source>
</evidence>
<dbReference type="Proteomes" id="UP000682877">
    <property type="component" value="Chromosome 8"/>
</dbReference>
<protein>
    <recommendedName>
        <fullName evidence="7">BHLH domain-containing protein</fullName>
    </recommendedName>
</protein>
<dbReference type="PANTHER" id="PTHR46665">
    <property type="entry name" value="TRANSCRIPTION FACTOR BHLH041-RELATED-RELATED"/>
    <property type="match status" value="1"/>
</dbReference>
<dbReference type="AlphaFoldDB" id="A0A8S2AYH8"/>
<evidence type="ECO:0000313" key="9">
    <source>
        <dbReference type="Proteomes" id="UP000682877"/>
    </source>
</evidence>
<gene>
    <name evidence="8" type="ORF">AARE701A_LOCUS20663</name>
</gene>
<organism evidence="8 9">
    <name type="scientific">Arabidopsis arenosa</name>
    <name type="common">Sand rock-cress</name>
    <name type="synonym">Cardaminopsis arenosa</name>
    <dbReference type="NCBI Taxonomy" id="38785"/>
    <lineage>
        <taxon>Eukaryota</taxon>
        <taxon>Viridiplantae</taxon>
        <taxon>Streptophyta</taxon>
        <taxon>Embryophyta</taxon>
        <taxon>Tracheophyta</taxon>
        <taxon>Spermatophyta</taxon>
        <taxon>Magnoliopsida</taxon>
        <taxon>eudicotyledons</taxon>
        <taxon>Gunneridae</taxon>
        <taxon>Pentapetalae</taxon>
        <taxon>rosids</taxon>
        <taxon>malvids</taxon>
        <taxon>Brassicales</taxon>
        <taxon>Brassicaceae</taxon>
        <taxon>Camelineae</taxon>
        <taxon>Arabidopsis</taxon>
    </lineage>
</organism>
<dbReference type="SUPFAM" id="SSF47459">
    <property type="entry name" value="HLH, helix-loop-helix DNA-binding domain"/>
    <property type="match status" value="1"/>
</dbReference>
<dbReference type="Gene3D" id="4.10.280.10">
    <property type="entry name" value="Helix-loop-helix DNA-binding domain"/>
    <property type="match status" value="1"/>
</dbReference>
<evidence type="ECO:0000259" key="7">
    <source>
        <dbReference type="PROSITE" id="PS50888"/>
    </source>
</evidence>
<proteinExistence type="predicted"/>
<dbReference type="PANTHER" id="PTHR46665:SF6">
    <property type="entry name" value="TRANSCRIPTION FACTOR BHLH92"/>
    <property type="match status" value="1"/>
</dbReference>
<keyword evidence="6" id="KW-0175">Coiled coil</keyword>
<keyword evidence="5" id="KW-0539">Nucleus</keyword>
<dbReference type="Pfam" id="PF00010">
    <property type="entry name" value="HLH"/>
    <property type="match status" value="1"/>
</dbReference>
<keyword evidence="3" id="KW-0238">DNA-binding</keyword>
<dbReference type="GO" id="GO:0003677">
    <property type="term" value="F:DNA binding"/>
    <property type="evidence" value="ECO:0007669"/>
    <property type="project" value="UniProtKB-KW"/>
</dbReference>
<dbReference type="EMBL" id="LR999458">
    <property type="protein sequence ID" value="CAE6222380.1"/>
    <property type="molecule type" value="Genomic_DNA"/>
</dbReference>
<feature type="domain" description="BHLH" evidence="7">
    <location>
        <begin position="86"/>
        <end position="135"/>
    </location>
</feature>
<feature type="coiled-coil region" evidence="6">
    <location>
        <begin position="125"/>
        <end position="159"/>
    </location>
</feature>
<dbReference type="InterPro" id="IPR036638">
    <property type="entry name" value="HLH_DNA-bd_sf"/>
</dbReference>
<evidence type="ECO:0000256" key="5">
    <source>
        <dbReference type="ARBA" id="ARBA00023242"/>
    </source>
</evidence>
<dbReference type="CDD" id="cd11393">
    <property type="entry name" value="bHLH_AtbHLH_like"/>
    <property type="match status" value="1"/>
</dbReference>
<sequence length="247" mass="28959">MDNFFLDLACQEDDNFWDLLGDISGNDDKSVSVPNRSAFRSYVKGTEHMLMSPGITSSKVNVKKRMVNLLRKNWEEKKNTVAPEKERCRRHMLKERTRREKQKQSYLALHSLLPYATKNDKNSIVEKAVDEIGKLQRLKKELEKRIKVIEEKLTKDDCDEMSETKVRFNLQEPLSGLDSMLEVLHYLKSMGTKLKTVHANFSPQEFSATMNIETQIRGEEVEKRVERRLQENEWKLLFLPEASCYKD</sequence>
<dbReference type="InterPro" id="IPR045239">
    <property type="entry name" value="bHLH95_bHLH"/>
</dbReference>
<dbReference type="InterPro" id="IPR011598">
    <property type="entry name" value="bHLH_dom"/>
</dbReference>
<evidence type="ECO:0000256" key="3">
    <source>
        <dbReference type="ARBA" id="ARBA00023125"/>
    </source>
</evidence>
<name>A0A8S2AYH8_ARAAE</name>
<accession>A0A8S2AYH8</accession>
<keyword evidence="2" id="KW-0805">Transcription regulation</keyword>
<reference evidence="8" key="1">
    <citation type="submission" date="2021-01" db="EMBL/GenBank/DDBJ databases">
        <authorList>
            <person name="Bezrukov I."/>
        </authorList>
    </citation>
    <scope>NUCLEOTIDE SEQUENCE</scope>
</reference>
<comment type="subcellular location">
    <subcellularLocation>
        <location evidence="1">Nucleus</location>
    </subcellularLocation>
</comment>
<dbReference type="GO" id="GO:0005634">
    <property type="term" value="C:nucleus"/>
    <property type="evidence" value="ECO:0007669"/>
    <property type="project" value="UniProtKB-SubCell"/>
</dbReference>